<dbReference type="GO" id="GO:0046983">
    <property type="term" value="F:protein dimerization activity"/>
    <property type="evidence" value="ECO:0007669"/>
    <property type="project" value="InterPro"/>
</dbReference>
<sequence>MSHIAVERNRRRLMNEHLAALRSLMPPSYIQRGDQASIVGGAIDFVKELEQHLQSLQAEKQFQAVRSRSNDGNLNSQCPFDGFFTSPQYIMQKPSSSSTSSSSTSVMVDDEPDGGCGGTTSVANIEVMLIQTHVNLRILAPKRPGQLVRAIAAIEELHLTVLHLNVTSVDDSVLYSLNLKTEDECKLGSADEIATAVHRIFSYIDSITKCQQR</sequence>
<dbReference type="InterPro" id="IPR036638">
    <property type="entry name" value="HLH_DNA-bd_sf"/>
</dbReference>
<organism evidence="9">
    <name type="scientific">Potamogeton wrightii</name>
    <dbReference type="NCBI Taxonomy" id="384654"/>
    <lineage>
        <taxon>Eukaryota</taxon>
        <taxon>Viridiplantae</taxon>
        <taxon>Streptophyta</taxon>
        <taxon>Embryophyta</taxon>
        <taxon>Tracheophyta</taxon>
        <taxon>Spermatophyta</taxon>
        <taxon>Magnoliopsida</taxon>
        <taxon>Liliopsida</taxon>
        <taxon>Potamogetonaceae</taxon>
        <taxon>Potamogeton</taxon>
    </lineage>
</organism>
<keyword evidence="3" id="KW-0805">Transcription regulation</keyword>
<name>A0A1C9ZYY0_9LILI</name>
<feature type="region of interest" description="Disordered" evidence="7">
    <location>
        <begin position="91"/>
        <end position="115"/>
    </location>
</feature>
<dbReference type="GO" id="GO:0010052">
    <property type="term" value="P:guard cell differentiation"/>
    <property type="evidence" value="ECO:0007669"/>
    <property type="project" value="InterPro"/>
</dbReference>
<protein>
    <submittedName>
        <fullName evidence="9">BHLH transcription factor</fullName>
    </submittedName>
</protein>
<dbReference type="InterPro" id="IPR044283">
    <property type="entry name" value="FAMA/SPEECHLESS/MUTE-like"/>
</dbReference>
<keyword evidence="5" id="KW-0804">Transcription</keyword>
<dbReference type="GO" id="GO:0045893">
    <property type="term" value="P:positive regulation of DNA-templated transcription"/>
    <property type="evidence" value="ECO:0007669"/>
    <property type="project" value="TreeGrafter"/>
</dbReference>
<dbReference type="PROSITE" id="PS50888">
    <property type="entry name" value="BHLH"/>
    <property type="match status" value="1"/>
</dbReference>
<evidence type="ECO:0000256" key="4">
    <source>
        <dbReference type="ARBA" id="ARBA00023125"/>
    </source>
</evidence>
<evidence type="ECO:0000256" key="1">
    <source>
        <dbReference type="ARBA" id="ARBA00004123"/>
    </source>
</evidence>
<evidence type="ECO:0000256" key="6">
    <source>
        <dbReference type="ARBA" id="ARBA00023242"/>
    </source>
</evidence>
<dbReference type="Pfam" id="PF00010">
    <property type="entry name" value="HLH"/>
    <property type="match status" value="1"/>
</dbReference>
<comment type="subcellular location">
    <subcellularLocation>
        <location evidence="1">Nucleus</location>
    </subcellularLocation>
</comment>
<dbReference type="PANTHER" id="PTHR46684:SF16">
    <property type="entry name" value="TRANSCRIPTION FACTOR BHLH67-LIKE ISOFORM X2"/>
    <property type="match status" value="1"/>
</dbReference>
<evidence type="ECO:0000313" key="9">
    <source>
        <dbReference type="EMBL" id="BAV59626.1"/>
    </source>
</evidence>
<accession>A0A1C9ZYY0</accession>
<dbReference type="InterPro" id="IPR011598">
    <property type="entry name" value="bHLH_dom"/>
</dbReference>
<dbReference type="EMBL" id="LC038106">
    <property type="protein sequence ID" value="BAV59626.1"/>
    <property type="molecule type" value="mRNA"/>
</dbReference>
<dbReference type="InterPro" id="IPR054502">
    <property type="entry name" value="bHLH-TF_ACT-like_plant"/>
</dbReference>
<gene>
    <name evidence="9" type="primary">PotMUTE</name>
</gene>
<evidence type="ECO:0000256" key="7">
    <source>
        <dbReference type="SAM" id="MobiDB-lite"/>
    </source>
</evidence>
<proteinExistence type="evidence at transcript level"/>
<dbReference type="SUPFAM" id="SSF47459">
    <property type="entry name" value="HLH, helix-loop-helix DNA-binding domain"/>
    <property type="match status" value="1"/>
</dbReference>
<dbReference type="GO" id="GO:0005634">
    <property type="term" value="C:nucleus"/>
    <property type="evidence" value="ECO:0007669"/>
    <property type="project" value="UniProtKB-SubCell"/>
</dbReference>
<evidence type="ECO:0000256" key="5">
    <source>
        <dbReference type="ARBA" id="ARBA00023163"/>
    </source>
</evidence>
<feature type="domain" description="BHLH" evidence="8">
    <location>
        <begin position="1"/>
        <end position="49"/>
    </location>
</feature>
<reference evidence="9" key="1">
    <citation type="journal article" date="2016" name="J. Plant Res.">
        <title>Loss of heterophylly in aquatic plants: not ABA-mediated stress but exogenous ABA treatment induces stomatal leaves in Potamogeton perfoliatus.</title>
        <authorList>
            <person name="Iida S."/>
            <person name="Ikeda M."/>
            <person name="Amano M."/>
            <person name="Sakayama H."/>
            <person name="Kadono Y."/>
            <person name="Kosuge K."/>
        </authorList>
    </citation>
    <scope>NUCLEOTIDE SEQUENCE</scope>
</reference>
<evidence type="ECO:0000256" key="2">
    <source>
        <dbReference type="ARBA" id="ARBA00005510"/>
    </source>
</evidence>
<dbReference type="GO" id="GO:0003677">
    <property type="term" value="F:DNA binding"/>
    <property type="evidence" value="ECO:0007669"/>
    <property type="project" value="UniProtKB-KW"/>
</dbReference>
<keyword evidence="6" id="KW-0539">Nucleus</keyword>
<dbReference type="Pfam" id="PF22754">
    <property type="entry name" value="bHLH-TF_ACT-like_plant"/>
    <property type="match status" value="1"/>
</dbReference>
<dbReference type="PANTHER" id="PTHR46684">
    <property type="entry name" value="TRANSCRIPTION FACTOR FAMA"/>
    <property type="match status" value="1"/>
</dbReference>
<feature type="compositionally biased region" description="Low complexity" evidence="7">
    <location>
        <begin position="95"/>
        <end position="105"/>
    </location>
</feature>
<evidence type="ECO:0000259" key="8">
    <source>
        <dbReference type="PROSITE" id="PS50888"/>
    </source>
</evidence>
<dbReference type="CDD" id="cd11448">
    <property type="entry name" value="bHLH_AtFAMA_like"/>
    <property type="match status" value="1"/>
</dbReference>
<dbReference type="AlphaFoldDB" id="A0A1C9ZYY0"/>
<comment type="similarity">
    <text evidence="2">Belongs to the bHLH protein family.</text>
</comment>
<keyword evidence="4" id="KW-0238">DNA-binding</keyword>
<evidence type="ECO:0000256" key="3">
    <source>
        <dbReference type="ARBA" id="ARBA00023015"/>
    </source>
</evidence>
<dbReference type="Gene3D" id="4.10.280.10">
    <property type="entry name" value="Helix-loop-helix DNA-binding domain"/>
    <property type="match status" value="1"/>
</dbReference>
<dbReference type="GO" id="GO:0003700">
    <property type="term" value="F:DNA-binding transcription factor activity"/>
    <property type="evidence" value="ECO:0007669"/>
    <property type="project" value="InterPro"/>
</dbReference>
<dbReference type="SMART" id="SM00353">
    <property type="entry name" value="HLH"/>
    <property type="match status" value="1"/>
</dbReference>